<dbReference type="PANTHER" id="PTHR33217:SF7">
    <property type="entry name" value="TRANSPOSASE FOR INSERTION SEQUENCE ELEMENT IS1081"/>
    <property type="match status" value="1"/>
</dbReference>
<keyword evidence="7" id="KW-0274">FAD</keyword>
<keyword evidence="5" id="KW-0815">Transposition</keyword>
<accession>A0A6A2SRR9</accession>
<evidence type="ECO:0000256" key="9">
    <source>
        <dbReference type="ARBA" id="ARBA00023125"/>
    </source>
</evidence>
<feature type="domain" description="Pyridine nucleotide-disulphide oxidoreductase dimerisation" evidence="11">
    <location>
        <begin position="342"/>
        <end position="449"/>
    </location>
</feature>
<evidence type="ECO:0000256" key="5">
    <source>
        <dbReference type="ARBA" id="ARBA00022578"/>
    </source>
</evidence>
<evidence type="ECO:0000259" key="11">
    <source>
        <dbReference type="Pfam" id="PF02852"/>
    </source>
</evidence>
<comment type="similarity">
    <text evidence="4">Belongs to the transposase mutator family.</text>
</comment>
<evidence type="ECO:0000313" key="14">
    <source>
        <dbReference type="Proteomes" id="UP000432196"/>
    </source>
</evidence>
<dbReference type="GO" id="GO:0006313">
    <property type="term" value="P:DNA transposition"/>
    <property type="evidence" value="ECO:0007669"/>
    <property type="project" value="InterPro"/>
</dbReference>
<keyword evidence="10" id="KW-0233">DNA recombination</keyword>
<evidence type="ECO:0000256" key="8">
    <source>
        <dbReference type="ARBA" id="ARBA00023002"/>
    </source>
</evidence>
<organism evidence="13 14">
    <name type="scientific">Bifidobacterium longum</name>
    <dbReference type="NCBI Taxonomy" id="216816"/>
    <lineage>
        <taxon>Bacteria</taxon>
        <taxon>Bacillati</taxon>
        <taxon>Actinomycetota</taxon>
        <taxon>Actinomycetes</taxon>
        <taxon>Bifidobacteriales</taxon>
        <taxon>Bifidobacteriaceae</taxon>
        <taxon>Bifidobacterium</taxon>
    </lineage>
</organism>
<keyword evidence="9" id="KW-0238">DNA-binding</keyword>
<dbReference type="EMBL" id="WDWL01000018">
    <property type="protein sequence ID" value="KAB7070377.1"/>
    <property type="molecule type" value="Genomic_DNA"/>
</dbReference>
<evidence type="ECO:0000313" key="15">
    <source>
        <dbReference type="Proteomes" id="UP000467387"/>
    </source>
</evidence>
<keyword evidence="8" id="KW-0560">Oxidoreductase</keyword>
<dbReference type="PANTHER" id="PTHR33217">
    <property type="entry name" value="TRANSPOSASE FOR INSERTION SEQUENCE ELEMENT IS1081"/>
    <property type="match status" value="1"/>
</dbReference>
<dbReference type="Pfam" id="PF00872">
    <property type="entry name" value="Transposase_mut"/>
    <property type="match status" value="1"/>
</dbReference>
<proteinExistence type="inferred from homology"/>
<dbReference type="Gene3D" id="3.30.390.30">
    <property type="match status" value="1"/>
</dbReference>
<dbReference type="GO" id="GO:0016491">
    <property type="term" value="F:oxidoreductase activity"/>
    <property type="evidence" value="ECO:0007669"/>
    <property type="project" value="UniProtKB-KW"/>
</dbReference>
<evidence type="ECO:0000256" key="1">
    <source>
        <dbReference type="ARBA" id="ARBA00001974"/>
    </source>
</evidence>
<dbReference type="SUPFAM" id="SSF55424">
    <property type="entry name" value="FAD/NAD-linked reductases, dimerisation (C-terminal) domain"/>
    <property type="match status" value="1"/>
</dbReference>
<protein>
    <submittedName>
        <fullName evidence="13">IS256 family transposase</fullName>
    </submittedName>
</protein>
<evidence type="ECO:0000313" key="12">
    <source>
        <dbReference type="EMBL" id="KAB7056347.1"/>
    </source>
</evidence>
<dbReference type="EMBL" id="WDWU01000015">
    <property type="protein sequence ID" value="KAB7056347.1"/>
    <property type="molecule type" value="Genomic_DNA"/>
</dbReference>
<evidence type="ECO:0000256" key="6">
    <source>
        <dbReference type="ARBA" id="ARBA00022630"/>
    </source>
</evidence>
<dbReference type="FunFam" id="3.30.390.30:FF:000001">
    <property type="entry name" value="Dihydrolipoyl dehydrogenase"/>
    <property type="match status" value="1"/>
</dbReference>
<name>A0A6A2SRR9_BIFLN</name>
<comment type="cofactor">
    <cofactor evidence="1">
        <name>FAD</name>
        <dbReference type="ChEBI" id="CHEBI:57692"/>
    </cofactor>
</comment>
<dbReference type="InterPro" id="IPR004099">
    <property type="entry name" value="Pyr_nucl-diS_OxRdtase_dimer"/>
</dbReference>
<keyword evidence="6" id="KW-0285">Flavoprotein</keyword>
<evidence type="ECO:0000313" key="13">
    <source>
        <dbReference type="EMBL" id="KAB7070377.1"/>
    </source>
</evidence>
<reference evidence="14 15" key="1">
    <citation type="journal article" date="2019" name="Nat. Med.">
        <title>A library of human gut bacterial isolates paired with longitudinal multiomics data enables mechanistic microbiome research.</title>
        <authorList>
            <person name="Poyet M."/>
            <person name="Groussin M."/>
            <person name="Gibbons S.M."/>
            <person name="Avila-Pacheco J."/>
            <person name="Jiang X."/>
            <person name="Kearney S.M."/>
            <person name="Perrotta A.R."/>
            <person name="Berdy B."/>
            <person name="Zhao S."/>
            <person name="Lieberman T.D."/>
            <person name="Swanson P.K."/>
            <person name="Smith M."/>
            <person name="Roesemann S."/>
            <person name="Alexander J.E."/>
            <person name="Rich S.A."/>
            <person name="Livny J."/>
            <person name="Vlamakis H."/>
            <person name="Clish C."/>
            <person name="Bullock K."/>
            <person name="Deik A."/>
            <person name="Scott J."/>
            <person name="Pierce K.A."/>
            <person name="Xavier R.J."/>
            <person name="Alm E.J."/>
        </authorList>
    </citation>
    <scope>NUCLEOTIDE SEQUENCE [LARGE SCALE GENOMIC DNA]</scope>
    <source>
        <strain evidence="13 14">BIOML-A201</strain>
        <strain evidence="12 15">BIOML-A210</strain>
    </source>
</reference>
<evidence type="ECO:0000256" key="10">
    <source>
        <dbReference type="ARBA" id="ARBA00023172"/>
    </source>
</evidence>
<gene>
    <name evidence="13" type="ORF">GBI83_10720</name>
    <name evidence="12" type="ORF">GBI87_09975</name>
</gene>
<dbReference type="InterPro" id="IPR016156">
    <property type="entry name" value="FAD/NAD-linked_Rdtase_dimer_sf"/>
</dbReference>
<dbReference type="InterPro" id="IPR001207">
    <property type="entry name" value="Transposase_mutator"/>
</dbReference>
<dbReference type="Proteomes" id="UP000467387">
    <property type="component" value="Unassembled WGS sequence"/>
</dbReference>
<dbReference type="NCBIfam" id="NF033543">
    <property type="entry name" value="transpos_IS256"/>
    <property type="match status" value="1"/>
</dbReference>
<evidence type="ECO:0000256" key="2">
    <source>
        <dbReference type="ARBA" id="ARBA00002190"/>
    </source>
</evidence>
<dbReference type="GO" id="GO:0004803">
    <property type="term" value="F:transposase activity"/>
    <property type="evidence" value="ECO:0007669"/>
    <property type="project" value="InterPro"/>
</dbReference>
<comment type="similarity">
    <text evidence="3">Belongs to the class-I pyridine nucleotide-disulfide oxidoreductase family.</text>
</comment>
<dbReference type="AlphaFoldDB" id="A0A6A2SRR9"/>
<evidence type="ECO:0000256" key="7">
    <source>
        <dbReference type="ARBA" id="ARBA00022827"/>
    </source>
</evidence>
<dbReference type="Proteomes" id="UP000432196">
    <property type="component" value="Unassembled WGS sequence"/>
</dbReference>
<sequence>MSNQILQVDENMLETKLDRLMSRKGEELLNAMLDAEADEITGAARYERASGRRAYRAGHYERNLTVKAGTMTLRVPKLKGAVFESAVIERYRRREQSVEEALIDMYLAGVSTRQVDDISRLLWGERMPSQTLSDKLKRVYEDIDQWRNRPLAAHSYPYLFVDGVWHKRTWGGSVENVSVLVAIGVDDTGHREVIGVAEGMKEDKASWEQFVRSMIERGLRGVRLVVGDRCAGLVSTVNSMLPDARYQRCMVHFMRNVLSKVSHKHAAWAASALKAVFAMESRQAALEKAEQVATEMESKGLKAAASCLREGISETTTYLLDDYPVEHRRRIRTNNMKDRKHVPSSTFLATPYSRVGLNEREAKAAGLDYVVKRLPVAAVPKTRVMRRPDGLMKAIVERNTGRILGAMLLSVESHEVINIVKLAMDLDAPASTLRDMAFTHPTIAEALNDLFA</sequence>
<comment type="caution">
    <text evidence="13">The sequence shown here is derived from an EMBL/GenBank/DDBJ whole genome shotgun (WGS) entry which is preliminary data.</text>
</comment>
<dbReference type="GO" id="GO:0003677">
    <property type="term" value="F:DNA binding"/>
    <property type="evidence" value="ECO:0007669"/>
    <property type="project" value="UniProtKB-KW"/>
</dbReference>
<evidence type="ECO:0000256" key="4">
    <source>
        <dbReference type="ARBA" id="ARBA00010961"/>
    </source>
</evidence>
<dbReference type="Pfam" id="PF02852">
    <property type="entry name" value="Pyr_redox_dim"/>
    <property type="match status" value="1"/>
</dbReference>
<comment type="function">
    <text evidence="2">Required for the transposition of the insertion element.</text>
</comment>
<evidence type="ECO:0000256" key="3">
    <source>
        <dbReference type="ARBA" id="ARBA00007532"/>
    </source>
</evidence>